<reference evidence="2" key="1">
    <citation type="submission" date="2022-11" db="EMBL/GenBank/DDBJ databases">
        <authorList>
            <person name="Hyden B.L."/>
            <person name="Feng K."/>
            <person name="Yates T."/>
            <person name="Jawdy S."/>
            <person name="Smart L.B."/>
            <person name="Muchero W."/>
        </authorList>
    </citation>
    <scope>NUCLEOTIDE SEQUENCE</scope>
    <source>
        <tissue evidence="2">Shoot tip</tissue>
    </source>
</reference>
<dbReference type="EMBL" id="JAPFFL010000002">
    <property type="protein sequence ID" value="KAJ6743248.1"/>
    <property type="molecule type" value="Genomic_DNA"/>
</dbReference>
<comment type="caution">
    <text evidence="2">The sequence shown here is derived from an EMBL/GenBank/DDBJ whole genome shotgun (WGS) entry which is preliminary data.</text>
</comment>
<dbReference type="AlphaFoldDB" id="A0A9Q0ZQN2"/>
<evidence type="ECO:0000313" key="2">
    <source>
        <dbReference type="EMBL" id="KAJ6743248.1"/>
    </source>
</evidence>
<keyword evidence="3" id="KW-1185">Reference proteome</keyword>
<gene>
    <name evidence="2" type="ORF">OIU85_017235</name>
</gene>
<name>A0A9Q0ZQN2_SALVM</name>
<dbReference type="PANTHER" id="PTHR34375">
    <property type="entry name" value="GATA ZINC FINGER PROTEIN-RELATED"/>
    <property type="match status" value="1"/>
</dbReference>
<feature type="compositionally biased region" description="Low complexity" evidence="1">
    <location>
        <begin position="1"/>
        <end position="20"/>
    </location>
</feature>
<reference evidence="2" key="2">
    <citation type="journal article" date="2023" name="Int. J. Mol. Sci.">
        <title>De Novo Assembly and Annotation of 11 Diverse Shrub Willow (Salix) Genomes Reveals Novel Gene Organization in Sex-Linked Regions.</title>
        <authorList>
            <person name="Hyden B."/>
            <person name="Feng K."/>
            <person name="Yates T.B."/>
            <person name="Jawdy S."/>
            <person name="Cereghino C."/>
            <person name="Smart L.B."/>
            <person name="Muchero W."/>
        </authorList>
    </citation>
    <scope>NUCLEOTIDE SEQUENCE [LARGE SCALE GENOMIC DNA]</scope>
    <source>
        <tissue evidence="2">Shoot tip</tissue>
    </source>
</reference>
<accession>A0A9Q0ZQN2</accession>
<evidence type="ECO:0000256" key="1">
    <source>
        <dbReference type="SAM" id="MobiDB-lite"/>
    </source>
</evidence>
<feature type="region of interest" description="Disordered" evidence="1">
    <location>
        <begin position="1"/>
        <end position="45"/>
    </location>
</feature>
<protein>
    <submittedName>
        <fullName evidence="2">GATA ZINC FINGER PROTEIN-RELATED</fullName>
    </submittedName>
</protein>
<evidence type="ECO:0000313" key="3">
    <source>
        <dbReference type="Proteomes" id="UP001151529"/>
    </source>
</evidence>
<organism evidence="2 3">
    <name type="scientific">Salix viminalis</name>
    <name type="common">Common osier</name>
    <name type="synonym">Basket willow</name>
    <dbReference type="NCBI Taxonomy" id="40686"/>
    <lineage>
        <taxon>Eukaryota</taxon>
        <taxon>Viridiplantae</taxon>
        <taxon>Streptophyta</taxon>
        <taxon>Embryophyta</taxon>
        <taxon>Tracheophyta</taxon>
        <taxon>Spermatophyta</taxon>
        <taxon>Magnoliopsida</taxon>
        <taxon>eudicotyledons</taxon>
        <taxon>Gunneridae</taxon>
        <taxon>Pentapetalae</taxon>
        <taxon>rosids</taxon>
        <taxon>fabids</taxon>
        <taxon>Malpighiales</taxon>
        <taxon>Salicaceae</taxon>
        <taxon>Saliceae</taxon>
        <taxon>Salix</taxon>
    </lineage>
</organism>
<dbReference type="Proteomes" id="UP001151529">
    <property type="component" value="Chromosome 6"/>
</dbReference>
<dbReference type="SUPFAM" id="SSF52777">
    <property type="entry name" value="CoA-dependent acyltransferases"/>
    <property type="match status" value="2"/>
</dbReference>
<proteinExistence type="predicted"/>
<dbReference type="PANTHER" id="PTHR34375:SF2">
    <property type="entry name" value="GATA ZINC FINGER PROTEIN"/>
    <property type="match status" value="1"/>
</dbReference>
<dbReference type="Gene3D" id="3.30.559.30">
    <property type="entry name" value="Nonribosomal peptide synthetase, condensation domain"/>
    <property type="match status" value="1"/>
</dbReference>
<dbReference type="Gene3D" id="3.30.559.10">
    <property type="entry name" value="Chloramphenicol acetyltransferase-like domain"/>
    <property type="match status" value="1"/>
</dbReference>
<dbReference type="OrthoDB" id="439993at2759"/>
<dbReference type="InterPro" id="IPR023213">
    <property type="entry name" value="CAT-like_dom_sf"/>
</dbReference>
<sequence>MNLFPFPTSSSPSKTKTQQQYNMPNHDQDQLDPIPQAPEPKARPVGATEYSWCRSVPLGTGITVLALLLSKQPNIHLLQTTLDKLQNSRPLLRTKLRFNSAANTFSFITPPAAHVRIQPLDLSSTADIISNSDQNIDPYHVILEHELNKNSWSTYLDQSSDAETSVFFITLYTLSENRWAVVLRLHTSTCDRAAAVGLLRELLVLMGGENQGGIAEEYENEVEVSLGIEDYIPRGKGNKPFWARGIDMLGYSLNSFRLSNLDFVDADSPRGSRVARLQLDSDDTQKLLDGCISRGIKLSGALAAAGLIAAQSTKDLPDHQTEKYAVVTLVDCRSILDPVLCRDHIGFYHSAIINTHDVSGGEMLWDLAKRCYMSYTNAKNNNKHFTDMGDLNFLMCKAIENPGLTPSSSMRTAFISVFEDPVMDDSNEMHEKVGVEDYVGCSSVHGVGPSVAIFDTIRDGRLDCACVYPSPLHSRDQMQKLIDDMKRILVDGCGSVECES</sequence>